<protein>
    <submittedName>
        <fullName evidence="1">Uncharacterized protein</fullName>
    </submittedName>
</protein>
<dbReference type="AlphaFoldDB" id="A0A2H0XY37"/>
<proteinExistence type="predicted"/>
<sequence>MAITNKDIQKLKEVFATKEDLEKLKTVFATKEDLKQFETREEAAKRHGEVMQSLDTLMKEKETA</sequence>
<dbReference type="Proteomes" id="UP000231343">
    <property type="component" value="Unassembled WGS sequence"/>
</dbReference>
<evidence type="ECO:0000313" key="1">
    <source>
        <dbReference type="EMBL" id="PIS29058.1"/>
    </source>
</evidence>
<gene>
    <name evidence="1" type="ORF">COT42_06405</name>
</gene>
<feature type="non-terminal residue" evidence="1">
    <location>
        <position position="64"/>
    </location>
</feature>
<comment type="caution">
    <text evidence="1">The sequence shown here is derived from an EMBL/GenBank/DDBJ whole genome shotgun (WGS) entry which is preliminary data.</text>
</comment>
<accession>A0A2H0XY37</accession>
<dbReference type="EMBL" id="PEYM01000104">
    <property type="protein sequence ID" value="PIS29058.1"/>
    <property type="molecule type" value="Genomic_DNA"/>
</dbReference>
<name>A0A2H0XY37_UNCSA</name>
<reference evidence="1 2" key="1">
    <citation type="submission" date="2017-09" db="EMBL/GenBank/DDBJ databases">
        <title>Depth-based differentiation of microbial function through sediment-hosted aquifers and enrichment of novel symbionts in the deep terrestrial subsurface.</title>
        <authorList>
            <person name="Probst A.J."/>
            <person name="Ladd B."/>
            <person name="Jarett J.K."/>
            <person name="Geller-Mcgrath D.E."/>
            <person name="Sieber C.M."/>
            <person name="Emerson J.B."/>
            <person name="Anantharaman K."/>
            <person name="Thomas B.C."/>
            <person name="Malmstrom R."/>
            <person name="Stieglmeier M."/>
            <person name="Klingl A."/>
            <person name="Woyke T."/>
            <person name="Ryan C.M."/>
            <person name="Banfield J.F."/>
        </authorList>
    </citation>
    <scope>NUCLEOTIDE SEQUENCE [LARGE SCALE GENOMIC DNA]</scope>
    <source>
        <strain evidence="1">CG08_land_8_20_14_0_20_45_16</strain>
    </source>
</reference>
<organism evidence="1 2">
    <name type="scientific">Candidatus Saganbacteria bacterium CG08_land_8_20_14_0_20_45_16</name>
    <dbReference type="NCBI Taxonomy" id="2014293"/>
    <lineage>
        <taxon>Bacteria</taxon>
        <taxon>Bacillati</taxon>
        <taxon>Saganbacteria</taxon>
    </lineage>
</organism>
<evidence type="ECO:0000313" key="2">
    <source>
        <dbReference type="Proteomes" id="UP000231343"/>
    </source>
</evidence>